<feature type="domain" description="Activin types I and II receptor" evidence="4">
    <location>
        <begin position="1"/>
        <end position="74"/>
    </location>
</feature>
<reference evidence="5 6" key="1">
    <citation type="submission" date="2024-05" db="EMBL/GenBank/DDBJ databases">
        <title>Genome sequencing and assembly of Indian major carp, Cirrhinus mrigala (Hamilton, 1822).</title>
        <authorList>
            <person name="Mohindra V."/>
            <person name="Chowdhury L.M."/>
            <person name="Lal K."/>
            <person name="Jena J.K."/>
        </authorList>
    </citation>
    <scope>NUCLEOTIDE SEQUENCE [LARGE SCALE GENOMIC DNA]</scope>
    <source>
        <strain evidence="5">CM1030</strain>
        <tissue evidence="5">Blood</tissue>
    </source>
</reference>
<organism evidence="5 6">
    <name type="scientific">Cirrhinus mrigala</name>
    <name type="common">Mrigala</name>
    <dbReference type="NCBI Taxonomy" id="683832"/>
    <lineage>
        <taxon>Eukaryota</taxon>
        <taxon>Metazoa</taxon>
        <taxon>Chordata</taxon>
        <taxon>Craniata</taxon>
        <taxon>Vertebrata</taxon>
        <taxon>Euteleostomi</taxon>
        <taxon>Actinopterygii</taxon>
        <taxon>Neopterygii</taxon>
        <taxon>Teleostei</taxon>
        <taxon>Ostariophysi</taxon>
        <taxon>Cypriniformes</taxon>
        <taxon>Cyprinidae</taxon>
        <taxon>Labeoninae</taxon>
        <taxon>Labeonini</taxon>
        <taxon>Cirrhinus</taxon>
    </lineage>
</organism>
<feature type="non-terminal residue" evidence="5">
    <location>
        <position position="1"/>
    </location>
</feature>
<evidence type="ECO:0000256" key="3">
    <source>
        <dbReference type="ARBA" id="ARBA00023136"/>
    </source>
</evidence>
<dbReference type="InterPro" id="IPR045860">
    <property type="entry name" value="Snake_toxin-like_sf"/>
</dbReference>
<evidence type="ECO:0000313" key="5">
    <source>
        <dbReference type="EMBL" id="KAL0157096.1"/>
    </source>
</evidence>
<name>A0ABD0N826_CIRMR</name>
<dbReference type="Gene3D" id="2.10.60.10">
    <property type="entry name" value="CD59"/>
    <property type="match status" value="1"/>
</dbReference>
<evidence type="ECO:0000313" key="6">
    <source>
        <dbReference type="Proteomes" id="UP001529510"/>
    </source>
</evidence>
<accession>A0ABD0N826</accession>
<feature type="non-terminal residue" evidence="5">
    <location>
        <position position="81"/>
    </location>
</feature>
<sequence>LQCYCHRCPNHTCATDGLCYVSITKSGSVTTQQSWCISENELIPRDRPFICAPSAKHDTGIYPMCCDTDWCNKNPDLSSFP</sequence>
<dbReference type="GO" id="GO:0016020">
    <property type="term" value="C:membrane"/>
    <property type="evidence" value="ECO:0007669"/>
    <property type="project" value="UniProtKB-SubCell"/>
</dbReference>
<comment type="caution">
    <text evidence="5">The sequence shown here is derived from an EMBL/GenBank/DDBJ whole genome shotgun (WGS) entry which is preliminary data.</text>
</comment>
<dbReference type="EMBL" id="JAMKFB020000024">
    <property type="protein sequence ID" value="KAL0157096.1"/>
    <property type="molecule type" value="Genomic_DNA"/>
</dbReference>
<proteinExistence type="predicted"/>
<gene>
    <name evidence="5" type="ORF">M9458_048342</name>
</gene>
<comment type="subcellular location">
    <subcellularLocation>
        <location evidence="1">Membrane</location>
    </subcellularLocation>
</comment>
<evidence type="ECO:0000256" key="2">
    <source>
        <dbReference type="ARBA" id="ARBA00022729"/>
    </source>
</evidence>
<keyword evidence="2" id="KW-0732">Signal</keyword>
<dbReference type="SUPFAM" id="SSF57302">
    <property type="entry name" value="Snake toxin-like"/>
    <property type="match status" value="1"/>
</dbReference>
<dbReference type="FunFam" id="2.10.60.10:FF:000005">
    <property type="entry name" value="Receptor protein serine/threonine kinase"/>
    <property type="match status" value="1"/>
</dbReference>
<dbReference type="Pfam" id="PF01064">
    <property type="entry name" value="Activin_recp"/>
    <property type="match status" value="1"/>
</dbReference>
<keyword evidence="3" id="KW-0472">Membrane</keyword>
<dbReference type="AlphaFoldDB" id="A0ABD0N826"/>
<evidence type="ECO:0000259" key="4">
    <source>
        <dbReference type="Pfam" id="PF01064"/>
    </source>
</evidence>
<protein>
    <recommendedName>
        <fullName evidence="4">Activin types I and II receptor domain-containing protein</fullName>
    </recommendedName>
</protein>
<dbReference type="Proteomes" id="UP001529510">
    <property type="component" value="Unassembled WGS sequence"/>
</dbReference>
<dbReference type="CDD" id="cd23537">
    <property type="entry name" value="TFP_LU_ECD_ALK5"/>
    <property type="match status" value="1"/>
</dbReference>
<dbReference type="InterPro" id="IPR000472">
    <property type="entry name" value="Activin_recp"/>
</dbReference>
<keyword evidence="6" id="KW-1185">Reference proteome</keyword>
<evidence type="ECO:0000256" key="1">
    <source>
        <dbReference type="ARBA" id="ARBA00004370"/>
    </source>
</evidence>